<feature type="transmembrane region" description="Helical" evidence="5">
    <location>
        <begin position="198"/>
        <end position="220"/>
    </location>
</feature>
<keyword evidence="2" id="KW-0488">Methylation</keyword>
<dbReference type="CDD" id="cd06225">
    <property type="entry name" value="HAMP"/>
    <property type="match status" value="1"/>
</dbReference>
<evidence type="ECO:0000256" key="4">
    <source>
        <dbReference type="PROSITE-ProRule" id="PRU00284"/>
    </source>
</evidence>
<dbReference type="Gene3D" id="3.30.450.20">
    <property type="entry name" value="PAS domain"/>
    <property type="match status" value="1"/>
</dbReference>
<comment type="subcellular location">
    <subcellularLocation>
        <location evidence="1">Membrane</location>
    </subcellularLocation>
</comment>
<dbReference type="CDD" id="cd11386">
    <property type="entry name" value="MCP_signal"/>
    <property type="match status" value="1"/>
</dbReference>
<dbReference type="SMART" id="SM00283">
    <property type="entry name" value="MA"/>
    <property type="match status" value="1"/>
</dbReference>
<dbReference type="GO" id="GO:0007165">
    <property type="term" value="P:signal transduction"/>
    <property type="evidence" value="ECO:0007669"/>
    <property type="project" value="UniProtKB-KW"/>
</dbReference>
<accession>A0A2U8FRB4</accession>
<keyword evidence="10" id="KW-1185">Reference proteome</keyword>
<dbReference type="OrthoDB" id="9806477at2"/>
<evidence type="ECO:0000256" key="1">
    <source>
        <dbReference type="ARBA" id="ARBA00004370"/>
    </source>
</evidence>
<dbReference type="SMART" id="SM00091">
    <property type="entry name" value="PAS"/>
    <property type="match status" value="1"/>
</dbReference>
<dbReference type="SMART" id="SM00304">
    <property type="entry name" value="HAMP"/>
    <property type="match status" value="1"/>
</dbReference>
<dbReference type="PROSITE" id="PS50112">
    <property type="entry name" value="PAS"/>
    <property type="match status" value="1"/>
</dbReference>
<reference evidence="9 10" key="1">
    <citation type="submission" date="2018-05" db="EMBL/GenBank/DDBJ databases">
        <title>complete genome sequence of Aquabacterium olei NBRC 110486.</title>
        <authorList>
            <person name="Tang B."/>
            <person name="Chang J."/>
            <person name="Zhang L."/>
            <person name="Yang H."/>
        </authorList>
    </citation>
    <scope>NUCLEOTIDE SEQUENCE [LARGE SCALE GENOMIC DNA]</scope>
    <source>
        <strain evidence="9 10">NBRC 110486</strain>
    </source>
</reference>
<feature type="domain" description="PAS" evidence="7">
    <location>
        <begin position="21"/>
        <end position="60"/>
    </location>
</feature>
<dbReference type="InterPro" id="IPR000014">
    <property type="entry name" value="PAS"/>
</dbReference>
<evidence type="ECO:0000259" key="8">
    <source>
        <dbReference type="PROSITE" id="PS50885"/>
    </source>
</evidence>
<keyword evidence="5" id="KW-0812">Transmembrane</keyword>
<evidence type="ECO:0000256" key="3">
    <source>
        <dbReference type="ARBA" id="ARBA00029447"/>
    </source>
</evidence>
<evidence type="ECO:0000256" key="2">
    <source>
        <dbReference type="ARBA" id="ARBA00022481"/>
    </source>
</evidence>
<organism evidence="9 10">
    <name type="scientific">Aquabacterium olei</name>
    <dbReference type="NCBI Taxonomy" id="1296669"/>
    <lineage>
        <taxon>Bacteria</taxon>
        <taxon>Pseudomonadati</taxon>
        <taxon>Pseudomonadota</taxon>
        <taxon>Betaproteobacteria</taxon>
        <taxon>Burkholderiales</taxon>
        <taxon>Aquabacterium</taxon>
    </lineage>
</organism>
<dbReference type="Proteomes" id="UP000244892">
    <property type="component" value="Chromosome"/>
</dbReference>
<feature type="transmembrane region" description="Helical" evidence="5">
    <location>
        <begin position="172"/>
        <end position="192"/>
    </location>
</feature>
<dbReference type="Pfam" id="PF08447">
    <property type="entry name" value="PAS_3"/>
    <property type="match status" value="1"/>
</dbReference>
<gene>
    <name evidence="9" type="ORF">DEH84_05575</name>
</gene>
<dbReference type="SMART" id="SM00086">
    <property type="entry name" value="PAC"/>
    <property type="match status" value="1"/>
</dbReference>
<dbReference type="InterPro" id="IPR013655">
    <property type="entry name" value="PAS_fold_3"/>
</dbReference>
<dbReference type="Pfam" id="PF00672">
    <property type="entry name" value="HAMP"/>
    <property type="match status" value="1"/>
</dbReference>
<name>A0A2U8FRB4_9BURK</name>
<dbReference type="InterPro" id="IPR004089">
    <property type="entry name" value="MCPsignal_dom"/>
</dbReference>
<dbReference type="GO" id="GO:0005886">
    <property type="term" value="C:plasma membrane"/>
    <property type="evidence" value="ECO:0007669"/>
    <property type="project" value="TreeGrafter"/>
</dbReference>
<dbReference type="FunFam" id="1.10.287.950:FF:000001">
    <property type="entry name" value="Methyl-accepting chemotaxis sensory transducer"/>
    <property type="match status" value="1"/>
</dbReference>
<protein>
    <submittedName>
        <fullName evidence="9">Chemotaxis protein</fullName>
    </submittedName>
</protein>
<dbReference type="Pfam" id="PF00015">
    <property type="entry name" value="MCPsignal"/>
    <property type="match status" value="1"/>
</dbReference>
<sequence>MRSNLPVTQNEVLFAEGDSLVTTTDLKGRICYCNPSFIEVSGFTKDELLGQPHNVIRHPDMPEEAFRDMWATISQGLPWSGMVKNRRKNGDFYWVKANVTPLLDARGELTGYMSVRNRPDRAAVAEAEALYQRMKAGGDMSGPLKLDRGHLLPTHPLARALDRLQPGLKGRMALLSGGLGLLGFLLGSYQAGGPASPSVGALTLGLTAAGGCALLGGLYLTRQVLRPIASLTRSAHQMAGGNLTAEVASAHHDEIGRLSEALTQVNANFTAIVRDARRGVSHLRSDTADIAHGNGDLNQRTIVSAGQLQQTAASVEQITTSVSHSTHKAEEATGMANAAKRAAEASAASVAQMSTSMQRIHTASGRVMDIIQVVDEIAFQTNLLALNAAVESARAGEHGRGFAVVAGEVRTLAQRSAVAAQEVRTLIKDTVQQVEAGDAQTLVVQQGMSDVQQAIHAVHAFIADITRGMQQQKLGIQQVNGAISELDHITQQNAALVERIAHAAVDVTRQADDVAASVAVFRLSGDAVTH</sequence>
<dbReference type="SUPFAM" id="SSF55785">
    <property type="entry name" value="PYP-like sensor domain (PAS domain)"/>
    <property type="match status" value="1"/>
</dbReference>
<dbReference type="CDD" id="cd00130">
    <property type="entry name" value="PAS"/>
    <property type="match status" value="1"/>
</dbReference>
<evidence type="ECO:0000313" key="10">
    <source>
        <dbReference type="Proteomes" id="UP000244892"/>
    </source>
</evidence>
<dbReference type="NCBIfam" id="TIGR00229">
    <property type="entry name" value="sensory_box"/>
    <property type="match status" value="1"/>
</dbReference>
<dbReference type="InterPro" id="IPR051310">
    <property type="entry name" value="MCP_chemotaxis"/>
</dbReference>
<dbReference type="SUPFAM" id="SSF58104">
    <property type="entry name" value="Methyl-accepting chemotaxis protein (MCP) signaling domain"/>
    <property type="match status" value="1"/>
</dbReference>
<comment type="similarity">
    <text evidence="3">Belongs to the methyl-accepting chemotaxis (MCP) protein family.</text>
</comment>
<dbReference type="EMBL" id="CP029210">
    <property type="protein sequence ID" value="AWI52954.1"/>
    <property type="molecule type" value="Genomic_DNA"/>
</dbReference>
<keyword evidence="5" id="KW-1133">Transmembrane helix</keyword>
<dbReference type="KEGG" id="aon:DEH84_05575"/>
<evidence type="ECO:0000313" key="9">
    <source>
        <dbReference type="EMBL" id="AWI52954.1"/>
    </source>
</evidence>
<dbReference type="PROSITE" id="PS50111">
    <property type="entry name" value="CHEMOTAXIS_TRANSDUC_2"/>
    <property type="match status" value="1"/>
</dbReference>
<proteinExistence type="inferred from homology"/>
<evidence type="ECO:0000259" key="6">
    <source>
        <dbReference type="PROSITE" id="PS50111"/>
    </source>
</evidence>
<dbReference type="InterPro" id="IPR001610">
    <property type="entry name" value="PAC"/>
</dbReference>
<dbReference type="PANTHER" id="PTHR43531">
    <property type="entry name" value="PROTEIN ICFG"/>
    <property type="match status" value="1"/>
</dbReference>
<dbReference type="Gene3D" id="1.10.287.950">
    <property type="entry name" value="Methyl-accepting chemotaxis protein"/>
    <property type="match status" value="1"/>
</dbReference>
<keyword evidence="4" id="KW-0807">Transducer</keyword>
<evidence type="ECO:0000259" key="7">
    <source>
        <dbReference type="PROSITE" id="PS50112"/>
    </source>
</evidence>
<dbReference type="InterPro" id="IPR003660">
    <property type="entry name" value="HAMP_dom"/>
</dbReference>
<dbReference type="PANTHER" id="PTHR43531:SF14">
    <property type="entry name" value="METHYL-ACCEPTING CHEMOTAXIS PROTEIN I-RELATED"/>
    <property type="match status" value="1"/>
</dbReference>
<dbReference type="InterPro" id="IPR035965">
    <property type="entry name" value="PAS-like_dom_sf"/>
</dbReference>
<keyword evidence="5" id="KW-0472">Membrane</keyword>
<dbReference type="GO" id="GO:0006935">
    <property type="term" value="P:chemotaxis"/>
    <property type="evidence" value="ECO:0007669"/>
    <property type="project" value="TreeGrafter"/>
</dbReference>
<dbReference type="AlphaFoldDB" id="A0A2U8FRB4"/>
<dbReference type="PROSITE" id="PS50885">
    <property type="entry name" value="HAMP"/>
    <property type="match status" value="1"/>
</dbReference>
<dbReference type="GO" id="GO:0004888">
    <property type="term" value="F:transmembrane signaling receptor activity"/>
    <property type="evidence" value="ECO:0007669"/>
    <property type="project" value="TreeGrafter"/>
</dbReference>
<evidence type="ECO:0000256" key="5">
    <source>
        <dbReference type="SAM" id="Phobius"/>
    </source>
</evidence>
<feature type="domain" description="HAMP" evidence="8">
    <location>
        <begin position="222"/>
        <end position="274"/>
    </location>
</feature>
<feature type="domain" description="Methyl-accepting transducer" evidence="6">
    <location>
        <begin position="279"/>
        <end position="508"/>
    </location>
</feature>